<name>A0A919W3K6_9ACTN</name>
<reference evidence="2 3" key="1">
    <citation type="submission" date="2021-03" db="EMBL/GenBank/DDBJ databases">
        <title>Whole genome shotgun sequence of Actinoplanes toevensis NBRC 105298.</title>
        <authorList>
            <person name="Komaki H."/>
            <person name="Tamura T."/>
        </authorList>
    </citation>
    <scope>NUCLEOTIDE SEQUENCE [LARGE SCALE GENOMIC DNA]</scope>
    <source>
        <strain evidence="2 3">NBRC 105298</strain>
    </source>
</reference>
<gene>
    <name evidence="2" type="ORF">Ato02nite_024280</name>
</gene>
<dbReference type="EMBL" id="BOQN01000033">
    <property type="protein sequence ID" value="GIM90635.1"/>
    <property type="molecule type" value="Genomic_DNA"/>
</dbReference>
<sequence>MNRTLVAESPATSHPPTRETLDDLGDRRAGPVAMLDPGLSIGDTRYPYRVQCEQSKLTPLLRDYEGMRTADPVQARSSPPRTSMIASRYVVDS</sequence>
<evidence type="ECO:0000313" key="3">
    <source>
        <dbReference type="Proteomes" id="UP000677082"/>
    </source>
</evidence>
<feature type="region of interest" description="Disordered" evidence="1">
    <location>
        <begin position="1"/>
        <end position="29"/>
    </location>
</feature>
<accession>A0A919W3K6</accession>
<dbReference type="RefSeq" id="WP_213006566.1">
    <property type="nucleotide sequence ID" value="NZ_BOQN01000033.1"/>
</dbReference>
<evidence type="ECO:0000256" key="1">
    <source>
        <dbReference type="SAM" id="MobiDB-lite"/>
    </source>
</evidence>
<comment type="caution">
    <text evidence="2">The sequence shown here is derived from an EMBL/GenBank/DDBJ whole genome shotgun (WGS) entry which is preliminary data.</text>
</comment>
<dbReference type="AlphaFoldDB" id="A0A919W3K6"/>
<dbReference type="Proteomes" id="UP000677082">
    <property type="component" value="Unassembled WGS sequence"/>
</dbReference>
<protein>
    <submittedName>
        <fullName evidence="2">Uncharacterized protein</fullName>
    </submittedName>
</protein>
<feature type="compositionally biased region" description="Basic and acidic residues" evidence="1">
    <location>
        <begin position="16"/>
        <end position="29"/>
    </location>
</feature>
<evidence type="ECO:0000313" key="2">
    <source>
        <dbReference type="EMBL" id="GIM90635.1"/>
    </source>
</evidence>
<keyword evidence="3" id="KW-1185">Reference proteome</keyword>
<proteinExistence type="predicted"/>
<organism evidence="2 3">
    <name type="scientific">Paractinoplanes toevensis</name>
    <dbReference type="NCBI Taxonomy" id="571911"/>
    <lineage>
        <taxon>Bacteria</taxon>
        <taxon>Bacillati</taxon>
        <taxon>Actinomycetota</taxon>
        <taxon>Actinomycetes</taxon>
        <taxon>Micromonosporales</taxon>
        <taxon>Micromonosporaceae</taxon>
        <taxon>Paractinoplanes</taxon>
    </lineage>
</organism>